<feature type="compositionally biased region" description="Acidic residues" evidence="1">
    <location>
        <begin position="64"/>
        <end position="75"/>
    </location>
</feature>
<proteinExistence type="predicted"/>
<accession>A0AB34FGY2</accession>
<dbReference type="InterPro" id="IPR012808">
    <property type="entry name" value="CHP02453"/>
</dbReference>
<name>A0AB34FGY2_9HYPO</name>
<organism evidence="2 3">
    <name type="scientific">Purpureocillium lavendulum</name>
    <dbReference type="NCBI Taxonomy" id="1247861"/>
    <lineage>
        <taxon>Eukaryota</taxon>
        <taxon>Fungi</taxon>
        <taxon>Dikarya</taxon>
        <taxon>Ascomycota</taxon>
        <taxon>Pezizomycotina</taxon>
        <taxon>Sordariomycetes</taxon>
        <taxon>Hypocreomycetidae</taxon>
        <taxon>Hypocreales</taxon>
        <taxon>Ophiocordycipitaceae</taxon>
        <taxon>Purpureocillium</taxon>
    </lineage>
</organism>
<dbReference type="Pfam" id="PF09365">
    <property type="entry name" value="DUF2461"/>
    <property type="match status" value="1"/>
</dbReference>
<dbReference type="Proteomes" id="UP001163105">
    <property type="component" value="Unassembled WGS sequence"/>
</dbReference>
<dbReference type="PANTHER" id="PTHR36452">
    <property type="entry name" value="CHROMOSOME 12, WHOLE GENOME SHOTGUN SEQUENCE"/>
    <property type="match status" value="1"/>
</dbReference>
<evidence type="ECO:0000313" key="3">
    <source>
        <dbReference type="Proteomes" id="UP001163105"/>
    </source>
</evidence>
<dbReference type="NCBIfam" id="TIGR02453">
    <property type="entry name" value="TIGR02453 family protein"/>
    <property type="match status" value="1"/>
</dbReference>
<protein>
    <submittedName>
        <fullName evidence="2">Uncharacterized protein</fullName>
    </submittedName>
</protein>
<evidence type="ECO:0000256" key="1">
    <source>
        <dbReference type="SAM" id="MobiDB-lite"/>
    </source>
</evidence>
<dbReference type="AlphaFoldDB" id="A0AB34FGY2"/>
<reference evidence="2" key="1">
    <citation type="submission" date="2023-01" db="EMBL/GenBank/DDBJ databases">
        <title>The growth and conidiation of Purpureocillium lavendulum are regulated by nitrogen source and histone H3K14 acetylation.</title>
        <authorList>
            <person name="Tang P."/>
            <person name="Han J."/>
            <person name="Zhang C."/>
            <person name="Tang P."/>
            <person name="Qi F."/>
            <person name="Zhang K."/>
            <person name="Liang L."/>
        </authorList>
    </citation>
    <scope>NUCLEOTIDE SEQUENCE</scope>
    <source>
        <strain evidence="2">YMF1.00683</strain>
    </source>
</reference>
<sequence length="930" mass="101871">MTMTRKRAAQGADRRRSGRLAATPKKSSYFEDSDEMPERGRPSKRVKQEIEYEVSEGETRGPDEVDEAEEEEEDFDSRPRKVQIIPLERMRDEGGVEYEDHKLHRNTLLFLRDLKANNKRTWLKSHDGEYRRALKDWNSFVEAATNTLLGIDETVPDLPVKDVVFRIHRDVRFSKDPTPYKPHFSAAWSRTGRKGPYACYYVHCEPGSSFIGGGLWHPEAAAVAKLRRSIDRHPRRWRAALGESDFRRVFFPRVSGGDEALVKAFAARNQDNALKKRPMGYEVTHPDIELLKLRNFTVGNKIDAEMLARDDAQEKLGDLMRGLHSFCHARVVVAGLPLEVLPGVDVQVLDTRAAERRAHVHVAEGLGIHVEKICVAFLGRHASQVVDVAQPGAFRKHAQRLHLRELVEVARDDDPCPCVLLEDGGDEILRYLSACPPRLEKKKLLTAVIVVCSVRFSTPLFTGGRASPCSDVDPPLLPKCTLTVKNVLPVPLTVRHAAATGLRLLDATRVELERWAREDVVGIETAALARLVQLDNVWTVQVRAANIAAGLATVLAILGFHLDEGVWETQLVNDVINHLRQVRGVRGQVLDVVERRLVSDVAETSTEALRKGDMRAVGSSLGLAPETVATALGTPKMPPASSPEKSRVGGGNVSLPTTSGAMALPDETTTMPDGLRDEHSPVLFDEPAERHHIADFGRLADGAAKNKQPFRGGWVVVWGGAAEVDAGLRGGRHEARDIGHVLVLKGREEAVAVNLGDGEGGGRGREGEEDRLHGPAATSLSLDDDPPRPAQLSVVDAHVALEQQAHLCAGYIVRHDLPDDVNILFPLLQAGKGRIELGASPLEDEYAEVAEDVVDVASVPDLGGADGLDEVGASEEDDLGRLAGAVRAFDTAHDVVDLVVKVVEDTGRGDGSTMSHLDVFSVANSHIRMR</sequence>
<feature type="compositionally biased region" description="Basic and acidic residues" evidence="1">
    <location>
        <begin position="36"/>
        <end position="50"/>
    </location>
</feature>
<feature type="region of interest" description="Disordered" evidence="1">
    <location>
        <begin position="631"/>
        <end position="666"/>
    </location>
</feature>
<gene>
    <name evidence="2" type="ORF">O9K51_09509</name>
</gene>
<keyword evidence="3" id="KW-1185">Reference proteome</keyword>
<feature type="region of interest" description="Disordered" evidence="1">
    <location>
        <begin position="1"/>
        <end position="78"/>
    </location>
</feature>
<dbReference type="EMBL" id="JAQHRD010000010">
    <property type="protein sequence ID" value="KAJ6437681.1"/>
    <property type="molecule type" value="Genomic_DNA"/>
</dbReference>
<evidence type="ECO:0000313" key="2">
    <source>
        <dbReference type="EMBL" id="KAJ6437681.1"/>
    </source>
</evidence>
<dbReference type="PANTHER" id="PTHR36452:SF1">
    <property type="entry name" value="DUF2461 DOMAIN-CONTAINING PROTEIN"/>
    <property type="match status" value="1"/>
</dbReference>
<feature type="compositionally biased region" description="Basic and acidic residues" evidence="1">
    <location>
        <begin position="760"/>
        <end position="773"/>
    </location>
</feature>
<comment type="caution">
    <text evidence="2">The sequence shown here is derived from an EMBL/GenBank/DDBJ whole genome shotgun (WGS) entry which is preliminary data.</text>
</comment>
<feature type="region of interest" description="Disordered" evidence="1">
    <location>
        <begin position="754"/>
        <end position="789"/>
    </location>
</feature>